<organism evidence="1 2">
    <name type="scientific">Lentibacillus kimchii</name>
    <dbReference type="NCBI Taxonomy" id="1542911"/>
    <lineage>
        <taxon>Bacteria</taxon>
        <taxon>Bacillati</taxon>
        <taxon>Bacillota</taxon>
        <taxon>Bacilli</taxon>
        <taxon>Bacillales</taxon>
        <taxon>Bacillaceae</taxon>
        <taxon>Lentibacillus</taxon>
    </lineage>
</organism>
<name>A0ABW2UZ49_9BACI</name>
<dbReference type="InterPro" id="IPR031552">
    <property type="entry name" value="ParE-like_toxin"/>
</dbReference>
<dbReference type="Gene3D" id="3.30.2310.20">
    <property type="entry name" value="RelE-like"/>
    <property type="match status" value="1"/>
</dbReference>
<evidence type="ECO:0000313" key="2">
    <source>
        <dbReference type="Proteomes" id="UP001596620"/>
    </source>
</evidence>
<dbReference type="RefSeq" id="WP_382358803.1">
    <property type="nucleotide sequence ID" value="NZ_JBHTGR010000018.1"/>
</dbReference>
<comment type="caution">
    <text evidence="1">The sequence shown here is derived from an EMBL/GenBank/DDBJ whole genome shotgun (WGS) entry which is preliminary data.</text>
</comment>
<gene>
    <name evidence="1" type="ORF">ACFQU8_08545</name>
</gene>
<reference evidence="2" key="1">
    <citation type="journal article" date="2019" name="Int. J. Syst. Evol. Microbiol.">
        <title>The Global Catalogue of Microorganisms (GCM) 10K type strain sequencing project: providing services to taxonomists for standard genome sequencing and annotation.</title>
        <authorList>
            <consortium name="The Broad Institute Genomics Platform"/>
            <consortium name="The Broad Institute Genome Sequencing Center for Infectious Disease"/>
            <person name="Wu L."/>
            <person name="Ma J."/>
        </authorList>
    </citation>
    <scope>NUCLEOTIDE SEQUENCE [LARGE SCALE GENOMIC DNA]</scope>
    <source>
        <strain evidence="2">JCM 30234</strain>
    </source>
</reference>
<sequence>MYHLVIKTPAKKYIKKLQNKQLRSLYQNAFEDIKANPYTAGNLKKGDIAGIFVYDFSYQGTEHKVAYTVDGQTITFLLAGTHENFYKHLKRYWQ</sequence>
<accession>A0ABW2UZ49</accession>
<protein>
    <submittedName>
        <fullName evidence="1">Type II toxin-antitoxin system RelE/ParE family toxin</fullName>
    </submittedName>
</protein>
<dbReference type="Proteomes" id="UP001596620">
    <property type="component" value="Unassembled WGS sequence"/>
</dbReference>
<keyword evidence="2" id="KW-1185">Reference proteome</keyword>
<proteinExistence type="predicted"/>
<dbReference type="SUPFAM" id="SSF143011">
    <property type="entry name" value="RelE-like"/>
    <property type="match status" value="1"/>
</dbReference>
<dbReference type="EMBL" id="JBHTGR010000018">
    <property type="protein sequence ID" value="MFC7747283.1"/>
    <property type="molecule type" value="Genomic_DNA"/>
</dbReference>
<evidence type="ECO:0000313" key="1">
    <source>
        <dbReference type="EMBL" id="MFC7747283.1"/>
    </source>
</evidence>
<dbReference type="InterPro" id="IPR035093">
    <property type="entry name" value="RelE/ParE_toxin_dom_sf"/>
</dbReference>
<dbReference type="Pfam" id="PF15781">
    <property type="entry name" value="ParE-like_toxin"/>
    <property type="match status" value="1"/>
</dbReference>